<reference evidence="4" key="2">
    <citation type="submission" date="2015-01" db="EMBL/GenBank/DDBJ databases">
        <title>Evolutionary Origins and Diversification of the Mycorrhizal Mutualists.</title>
        <authorList>
            <consortium name="DOE Joint Genome Institute"/>
            <consortium name="Mycorrhizal Genomics Consortium"/>
            <person name="Kohler A."/>
            <person name="Kuo A."/>
            <person name="Nagy L.G."/>
            <person name="Floudas D."/>
            <person name="Copeland A."/>
            <person name="Barry K.W."/>
            <person name="Cichocki N."/>
            <person name="Veneault-Fourrey C."/>
            <person name="LaButti K."/>
            <person name="Lindquist E.A."/>
            <person name="Lipzen A."/>
            <person name="Lundell T."/>
            <person name="Morin E."/>
            <person name="Murat C."/>
            <person name="Riley R."/>
            <person name="Ohm R."/>
            <person name="Sun H."/>
            <person name="Tunlid A."/>
            <person name="Henrissat B."/>
            <person name="Grigoriev I.V."/>
            <person name="Hibbett D.S."/>
            <person name="Martin F."/>
        </authorList>
    </citation>
    <scope>NUCLEOTIDE SEQUENCE [LARGE SCALE GENOMIC DNA]</scope>
    <source>
        <strain evidence="4">h7</strain>
    </source>
</reference>
<sequence length="242" mass="26973">MALSLETSTSSLLLFLLAIPVQELVNLISQHQVCKHRRDGKAEPPQTPPPALHRQDTPYTPVRRAVNALTSTSASFLVSQSPIKSTSQLPTFQTIMILRNVHRDKALLAEGPSTEREKLLMAVLGQLEGQEQKKRKTAQTGQLPVPKDGKAKVRKMDIKERKEAIQRAWKQDVKWWDIEWDSAKFDCQKPQVDKAKDAPSGEVFLKPTVSNFGDGSEDEGDMDNMNKDENDDGEISDGNDSG</sequence>
<dbReference type="EMBL" id="KN831799">
    <property type="protein sequence ID" value="KIM37167.1"/>
    <property type="molecule type" value="Genomic_DNA"/>
</dbReference>
<dbReference type="AlphaFoldDB" id="A0A0C2Y843"/>
<organism evidence="3 4">
    <name type="scientific">Hebeloma cylindrosporum</name>
    <dbReference type="NCBI Taxonomy" id="76867"/>
    <lineage>
        <taxon>Eukaryota</taxon>
        <taxon>Fungi</taxon>
        <taxon>Dikarya</taxon>
        <taxon>Basidiomycota</taxon>
        <taxon>Agaricomycotina</taxon>
        <taxon>Agaricomycetes</taxon>
        <taxon>Agaricomycetidae</taxon>
        <taxon>Agaricales</taxon>
        <taxon>Agaricineae</taxon>
        <taxon>Hymenogastraceae</taxon>
        <taxon>Hebeloma</taxon>
    </lineage>
</organism>
<gene>
    <name evidence="3" type="ORF">M413DRAFT_13522</name>
</gene>
<evidence type="ECO:0000256" key="1">
    <source>
        <dbReference type="SAM" id="MobiDB-lite"/>
    </source>
</evidence>
<dbReference type="Proteomes" id="UP000053424">
    <property type="component" value="Unassembled WGS sequence"/>
</dbReference>
<protein>
    <submittedName>
        <fullName evidence="3">Uncharacterized protein</fullName>
    </submittedName>
</protein>
<evidence type="ECO:0000313" key="4">
    <source>
        <dbReference type="Proteomes" id="UP000053424"/>
    </source>
</evidence>
<feature type="compositionally biased region" description="Acidic residues" evidence="1">
    <location>
        <begin position="229"/>
        <end position="242"/>
    </location>
</feature>
<feature type="region of interest" description="Disordered" evidence="1">
    <location>
        <begin position="190"/>
        <end position="242"/>
    </location>
</feature>
<feature type="compositionally biased region" description="Basic and acidic residues" evidence="1">
    <location>
        <begin position="190"/>
        <end position="199"/>
    </location>
</feature>
<dbReference type="HOGENOM" id="CLU_1147315_0_0_1"/>
<proteinExistence type="predicted"/>
<feature type="region of interest" description="Disordered" evidence="1">
    <location>
        <begin position="131"/>
        <end position="151"/>
    </location>
</feature>
<evidence type="ECO:0000256" key="2">
    <source>
        <dbReference type="SAM" id="SignalP"/>
    </source>
</evidence>
<reference evidence="3 4" key="1">
    <citation type="submission" date="2014-04" db="EMBL/GenBank/DDBJ databases">
        <authorList>
            <consortium name="DOE Joint Genome Institute"/>
            <person name="Kuo A."/>
            <person name="Gay G."/>
            <person name="Dore J."/>
            <person name="Kohler A."/>
            <person name="Nagy L.G."/>
            <person name="Floudas D."/>
            <person name="Copeland A."/>
            <person name="Barry K.W."/>
            <person name="Cichocki N."/>
            <person name="Veneault-Fourrey C."/>
            <person name="LaButti K."/>
            <person name="Lindquist E.A."/>
            <person name="Lipzen A."/>
            <person name="Lundell T."/>
            <person name="Morin E."/>
            <person name="Murat C."/>
            <person name="Sun H."/>
            <person name="Tunlid A."/>
            <person name="Henrissat B."/>
            <person name="Grigoriev I.V."/>
            <person name="Hibbett D.S."/>
            <person name="Martin F."/>
            <person name="Nordberg H.P."/>
            <person name="Cantor M.N."/>
            <person name="Hua S.X."/>
        </authorList>
    </citation>
    <scope>NUCLEOTIDE SEQUENCE [LARGE SCALE GENOMIC DNA]</scope>
    <source>
        <strain evidence="4">h7</strain>
    </source>
</reference>
<dbReference type="OrthoDB" id="3269232at2759"/>
<feature type="chain" id="PRO_5002159066" evidence="2">
    <location>
        <begin position="24"/>
        <end position="242"/>
    </location>
</feature>
<name>A0A0C2Y843_HEBCY</name>
<keyword evidence="2" id="KW-0732">Signal</keyword>
<feature type="signal peptide" evidence="2">
    <location>
        <begin position="1"/>
        <end position="23"/>
    </location>
</feature>
<evidence type="ECO:0000313" key="3">
    <source>
        <dbReference type="EMBL" id="KIM37167.1"/>
    </source>
</evidence>
<keyword evidence="4" id="KW-1185">Reference proteome</keyword>
<accession>A0A0C2Y843</accession>
<feature type="region of interest" description="Disordered" evidence="1">
    <location>
        <begin position="36"/>
        <end position="57"/>
    </location>
</feature>